<dbReference type="AlphaFoldDB" id="A0A0G0PJV9"/>
<evidence type="ECO:0000313" key="1">
    <source>
        <dbReference type="EMBL" id="KKQ98374.1"/>
    </source>
</evidence>
<gene>
    <name evidence="1" type="ORF">UT23_C0003G0001</name>
</gene>
<protein>
    <submittedName>
        <fullName evidence="1">Uncharacterized protein</fullName>
    </submittedName>
</protein>
<proteinExistence type="predicted"/>
<name>A0A0G0PJV9_9BACT</name>
<comment type="caution">
    <text evidence="1">The sequence shown here is derived from an EMBL/GenBank/DDBJ whole genome shotgun (WGS) entry which is preliminary data.</text>
</comment>
<organism evidence="1 2">
    <name type="scientific">Candidatus Woesebacteria bacterium GW2011_GWA1_39_12</name>
    <dbReference type="NCBI Taxonomy" id="1618549"/>
    <lineage>
        <taxon>Bacteria</taxon>
        <taxon>Candidatus Woeseibacteriota</taxon>
    </lineage>
</organism>
<dbReference type="Proteomes" id="UP000034325">
    <property type="component" value="Unassembled WGS sequence"/>
</dbReference>
<dbReference type="EMBL" id="LBWA01000003">
    <property type="protein sequence ID" value="KKQ98374.1"/>
    <property type="molecule type" value="Genomic_DNA"/>
</dbReference>
<reference evidence="1 2" key="1">
    <citation type="journal article" date="2015" name="Nature">
        <title>rRNA introns, odd ribosomes, and small enigmatic genomes across a large radiation of phyla.</title>
        <authorList>
            <person name="Brown C.T."/>
            <person name="Hug L.A."/>
            <person name="Thomas B.C."/>
            <person name="Sharon I."/>
            <person name="Castelle C.J."/>
            <person name="Singh A."/>
            <person name="Wilkins M.J."/>
            <person name="Williams K.H."/>
            <person name="Banfield J.F."/>
        </authorList>
    </citation>
    <scope>NUCLEOTIDE SEQUENCE [LARGE SCALE GENOMIC DNA]</scope>
</reference>
<sequence length="71" mass="8621">MNEFCIFCKFRKFSFEEFFSRDEATKFEQLSPLVVSILSHWQPDKFDARLLTDEPIQNPDQIRYNTISYVY</sequence>
<evidence type="ECO:0000313" key="2">
    <source>
        <dbReference type="Proteomes" id="UP000034325"/>
    </source>
</evidence>
<accession>A0A0G0PJV9</accession>